<keyword evidence="3" id="KW-1185">Reference proteome</keyword>
<dbReference type="InterPro" id="IPR024344">
    <property type="entry name" value="MDMPI_metal-binding"/>
</dbReference>
<protein>
    <submittedName>
        <fullName evidence="2">Uncharacterized protein (TIGR03083 family)</fullName>
    </submittedName>
</protein>
<dbReference type="Pfam" id="PF11716">
    <property type="entry name" value="MDMPI_N"/>
    <property type="match status" value="1"/>
</dbReference>
<evidence type="ECO:0000259" key="1">
    <source>
        <dbReference type="Pfam" id="PF11716"/>
    </source>
</evidence>
<organism evidence="2 3">
    <name type="scientific">Kibdelosporangium banguiense</name>
    <dbReference type="NCBI Taxonomy" id="1365924"/>
    <lineage>
        <taxon>Bacteria</taxon>
        <taxon>Bacillati</taxon>
        <taxon>Actinomycetota</taxon>
        <taxon>Actinomycetes</taxon>
        <taxon>Pseudonocardiales</taxon>
        <taxon>Pseudonocardiaceae</taxon>
        <taxon>Kibdelosporangium</taxon>
    </lineage>
</organism>
<dbReference type="NCBIfam" id="TIGR03083">
    <property type="entry name" value="maleylpyruvate isomerase family mycothiol-dependent enzyme"/>
    <property type="match status" value="1"/>
</dbReference>
<dbReference type="InterPro" id="IPR034660">
    <property type="entry name" value="DinB/YfiT-like"/>
</dbReference>
<reference evidence="2 3" key="1">
    <citation type="submission" date="2021-03" db="EMBL/GenBank/DDBJ databases">
        <title>Sequencing the genomes of 1000 actinobacteria strains.</title>
        <authorList>
            <person name="Klenk H.-P."/>
        </authorList>
    </citation>
    <scope>NUCLEOTIDE SEQUENCE [LARGE SCALE GENOMIC DNA]</scope>
    <source>
        <strain evidence="2 3">DSM 46670</strain>
    </source>
</reference>
<feature type="domain" description="Mycothiol-dependent maleylpyruvate isomerase metal-binding" evidence="1">
    <location>
        <begin position="8"/>
        <end position="107"/>
    </location>
</feature>
<dbReference type="InterPro" id="IPR017517">
    <property type="entry name" value="Maleyloyr_isom"/>
</dbReference>
<dbReference type="Gene3D" id="1.20.120.450">
    <property type="entry name" value="dinb family like domain"/>
    <property type="match status" value="1"/>
</dbReference>
<accession>A0ABS4TTI9</accession>
<sequence length="114" mass="12204">MNLTDVVAGHARLNLMVKDLTDEQARGDSALPGWTRGHVLTHIANVGYALARQVLHGTKFEMYDGGQAGRDAAIEAGAGRSAAELREDVLQSSAELEKVWADLGPWPSPKPTAQ</sequence>
<evidence type="ECO:0000313" key="2">
    <source>
        <dbReference type="EMBL" id="MBP2327724.1"/>
    </source>
</evidence>
<name>A0ABS4TTI9_9PSEU</name>
<evidence type="ECO:0000313" key="3">
    <source>
        <dbReference type="Proteomes" id="UP001519332"/>
    </source>
</evidence>
<comment type="caution">
    <text evidence="2">The sequence shown here is derived from an EMBL/GenBank/DDBJ whole genome shotgun (WGS) entry which is preliminary data.</text>
</comment>
<dbReference type="Proteomes" id="UP001519332">
    <property type="component" value="Unassembled WGS sequence"/>
</dbReference>
<gene>
    <name evidence="2" type="ORF">JOF56_008109</name>
</gene>
<dbReference type="EMBL" id="JAGINW010000001">
    <property type="protein sequence ID" value="MBP2327724.1"/>
    <property type="molecule type" value="Genomic_DNA"/>
</dbReference>
<dbReference type="SUPFAM" id="SSF109854">
    <property type="entry name" value="DinB/YfiT-like putative metalloenzymes"/>
    <property type="match status" value="1"/>
</dbReference>
<proteinExistence type="predicted"/>
<dbReference type="RefSeq" id="WP_209644738.1">
    <property type="nucleotide sequence ID" value="NZ_JAGINW010000001.1"/>
</dbReference>